<evidence type="ECO:0000313" key="1">
    <source>
        <dbReference type="EMBL" id="KAG9229721.1"/>
    </source>
</evidence>
<dbReference type="EMBL" id="MU251737">
    <property type="protein sequence ID" value="KAG9229721.1"/>
    <property type="molecule type" value="Genomic_DNA"/>
</dbReference>
<proteinExistence type="predicted"/>
<dbReference type="InterPro" id="IPR011008">
    <property type="entry name" value="Dimeric_a/b-barrel"/>
</dbReference>
<dbReference type="AlphaFoldDB" id="A0A9P7YAG6"/>
<reference evidence="1" key="1">
    <citation type="journal article" date="2021" name="IMA Fungus">
        <title>Genomic characterization of three marine fungi, including Emericellopsis atlantica sp. nov. with signatures of a generalist lifestyle and marine biomass degradation.</title>
        <authorList>
            <person name="Hagestad O.C."/>
            <person name="Hou L."/>
            <person name="Andersen J.H."/>
            <person name="Hansen E.H."/>
            <person name="Altermark B."/>
            <person name="Li C."/>
            <person name="Kuhnert E."/>
            <person name="Cox R.J."/>
            <person name="Crous P.W."/>
            <person name="Spatafora J.W."/>
            <person name="Lail K."/>
            <person name="Amirebrahimi M."/>
            <person name="Lipzen A."/>
            <person name="Pangilinan J."/>
            <person name="Andreopoulos W."/>
            <person name="Hayes R.D."/>
            <person name="Ng V."/>
            <person name="Grigoriev I.V."/>
            <person name="Jackson S.A."/>
            <person name="Sutton T.D.S."/>
            <person name="Dobson A.D.W."/>
            <person name="Rama T."/>
        </authorList>
    </citation>
    <scope>NUCLEOTIDE SEQUENCE</scope>
    <source>
        <strain evidence="1">TRa018bII</strain>
    </source>
</reference>
<keyword evidence="2" id="KW-1185">Reference proteome</keyword>
<dbReference type="OrthoDB" id="3478386at2759"/>
<organism evidence="1 2">
    <name type="scientific">Amylocarpus encephaloides</name>
    <dbReference type="NCBI Taxonomy" id="45428"/>
    <lineage>
        <taxon>Eukaryota</taxon>
        <taxon>Fungi</taxon>
        <taxon>Dikarya</taxon>
        <taxon>Ascomycota</taxon>
        <taxon>Pezizomycotina</taxon>
        <taxon>Leotiomycetes</taxon>
        <taxon>Helotiales</taxon>
        <taxon>Helotiales incertae sedis</taxon>
        <taxon>Amylocarpus</taxon>
    </lineage>
</organism>
<name>A0A9P7YAG6_9HELO</name>
<comment type="caution">
    <text evidence="1">The sequence shown here is derived from an EMBL/GenBank/DDBJ whole genome shotgun (WGS) entry which is preliminary data.</text>
</comment>
<dbReference type="SUPFAM" id="SSF54909">
    <property type="entry name" value="Dimeric alpha+beta barrel"/>
    <property type="match status" value="1"/>
</dbReference>
<sequence length="249" mass="28104">MSDSSTARPRPFIASSWTTLTLPLTSTFDDPSTEEGKKWISIIKPLTRNNLPGFLHGIWGRVTETPETAWLVTGWETSEALQQFERSSSHAEQTATLEGMSSSPPGTVHCDLTGFFWNHLTPHTSITDIYFPSPLSASTHDRLLSVRGARYFMAPGRARPGAYNGAGVRGWMEEVREWEGMDVRTVRFVDYWNSEELERKFKEDAGVVLEGGVGKGVWEHFLEECREAGMLGMREVHCAFQDVPTRFWD</sequence>
<dbReference type="Proteomes" id="UP000824998">
    <property type="component" value="Unassembled WGS sequence"/>
</dbReference>
<dbReference type="Gene3D" id="3.30.70.100">
    <property type="match status" value="1"/>
</dbReference>
<accession>A0A9P7YAG6</accession>
<protein>
    <submittedName>
        <fullName evidence="1">Uncharacterized protein</fullName>
    </submittedName>
</protein>
<gene>
    <name evidence="1" type="ORF">BJ875DRAFT_181194</name>
</gene>
<evidence type="ECO:0000313" key="2">
    <source>
        <dbReference type="Proteomes" id="UP000824998"/>
    </source>
</evidence>